<dbReference type="InterPro" id="IPR011330">
    <property type="entry name" value="Glyco_hydro/deAcase_b/a-brl"/>
</dbReference>
<organism evidence="5 6">
    <name type="scientific">Thermocatellispora tengchongensis</name>
    <dbReference type="NCBI Taxonomy" id="1073253"/>
    <lineage>
        <taxon>Bacteria</taxon>
        <taxon>Bacillati</taxon>
        <taxon>Actinomycetota</taxon>
        <taxon>Actinomycetes</taxon>
        <taxon>Streptosporangiales</taxon>
        <taxon>Streptosporangiaceae</taxon>
        <taxon>Thermocatellispora</taxon>
    </lineage>
</organism>
<dbReference type="RefSeq" id="WP_312924359.1">
    <property type="nucleotide sequence ID" value="NZ_BAABIX010000003.1"/>
</dbReference>
<evidence type="ECO:0000256" key="3">
    <source>
        <dbReference type="SAM" id="SignalP"/>
    </source>
</evidence>
<dbReference type="PANTHER" id="PTHR10587">
    <property type="entry name" value="GLYCOSYL TRANSFERASE-RELATED"/>
    <property type="match status" value="1"/>
</dbReference>
<dbReference type="PROSITE" id="PS51257">
    <property type="entry name" value="PROKAR_LIPOPROTEIN"/>
    <property type="match status" value="1"/>
</dbReference>
<dbReference type="AlphaFoldDB" id="A0A840P4S8"/>
<dbReference type="InterPro" id="IPR050248">
    <property type="entry name" value="Polysacc_deacetylase_ArnD"/>
</dbReference>
<dbReference type="InterPro" id="IPR002509">
    <property type="entry name" value="NODB_dom"/>
</dbReference>
<comment type="caution">
    <text evidence="5">The sequence shown here is derived from an EMBL/GenBank/DDBJ whole genome shotgun (WGS) entry which is preliminary data.</text>
</comment>
<dbReference type="PANTHER" id="PTHR10587:SF133">
    <property type="entry name" value="CHITIN DEACETYLASE 1-RELATED"/>
    <property type="match status" value="1"/>
</dbReference>
<evidence type="ECO:0000256" key="2">
    <source>
        <dbReference type="ARBA" id="ARBA00022801"/>
    </source>
</evidence>
<reference evidence="5 6" key="1">
    <citation type="submission" date="2020-08" db="EMBL/GenBank/DDBJ databases">
        <title>Genomic Encyclopedia of Type Strains, Phase IV (KMG-IV): sequencing the most valuable type-strain genomes for metagenomic binning, comparative biology and taxonomic classification.</title>
        <authorList>
            <person name="Goeker M."/>
        </authorList>
    </citation>
    <scope>NUCLEOTIDE SEQUENCE [LARGE SCALE GENOMIC DNA]</scope>
    <source>
        <strain evidence="5 6">DSM 45615</strain>
    </source>
</reference>
<dbReference type="EMBL" id="JACHGN010000004">
    <property type="protein sequence ID" value="MBB5132490.1"/>
    <property type="molecule type" value="Genomic_DNA"/>
</dbReference>
<name>A0A840P4S8_9ACTN</name>
<keyword evidence="3" id="KW-0732">Signal</keyword>
<dbReference type="GO" id="GO:0046872">
    <property type="term" value="F:metal ion binding"/>
    <property type="evidence" value="ECO:0007669"/>
    <property type="project" value="UniProtKB-KW"/>
</dbReference>
<feature type="domain" description="NodB homology" evidence="4">
    <location>
        <begin position="76"/>
        <end position="252"/>
    </location>
</feature>
<evidence type="ECO:0000259" key="4">
    <source>
        <dbReference type="PROSITE" id="PS51677"/>
    </source>
</evidence>
<dbReference type="Proteomes" id="UP000578449">
    <property type="component" value="Unassembled WGS sequence"/>
</dbReference>
<evidence type="ECO:0000256" key="1">
    <source>
        <dbReference type="ARBA" id="ARBA00022723"/>
    </source>
</evidence>
<feature type="chain" id="PRO_5032947073" evidence="3">
    <location>
        <begin position="28"/>
        <end position="272"/>
    </location>
</feature>
<dbReference type="GO" id="GO:0005975">
    <property type="term" value="P:carbohydrate metabolic process"/>
    <property type="evidence" value="ECO:0007669"/>
    <property type="project" value="InterPro"/>
</dbReference>
<proteinExistence type="predicted"/>
<evidence type="ECO:0000313" key="6">
    <source>
        <dbReference type="Proteomes" id="UP000578449"/>
    </source>
</evidence>
<dbReference type="Pfam" id="PF01522">
    <property type="entry name" value="Polysacc_deac_1"/>
    <property type="match status" value="1"/>
</dbReference>
<dbReference type="PROSITE" id="PS51677">
    <property type="entry name" value="NODB"/>
    <property type="match status" value="1"/>
</dbReference>
<evidence type="ECO:0000313" key="5">
    <source>
        <dbReference type="EMBL" id="MBB5132490.1"/>
    </source>
</evidence>
<keyword evidence="6" id="KW-1185">Reference proteome</keyword>
<keyword evidence="1" id="KW-0479">Metal-binding</keyword>
<keyword evidence="2" id="KW-0378">Hydrolase</keyword>
<protein>
    <submittedName>
        <fullName evidence="5">Peptidoglycan/xylan/chitin deacetylase (PgdA/CDA1 family)</fullName>
    </submittedName>
</protein>
<feature type="signal peptide" evidence="3">
    <location>
        <begin position="1"/>
        <end position="27"/>
    </location>
</feature>
<sequence length="272" mass="29879">MRGTRVRSAAMVLAAALALTSCGDAGAPPVDLTPPALGIEGRALAVALSAQQTDGVGTRSPSAGFRPRAIDCSRLKCVALTFDDGPGEYTGRLLDALAAYRAKATFFLVGQMVTRERVGDVLRMVAEGHELGNHSWDHALLPALPPSRIDAELARTMRVVYAATGVRVRLMRPPYGSTDRRVARITRREGLAQILWNHDTFDWRDRDPELIARRAVRARPGSIVLMHDIHKTTVQAVPHILARLHERGFVFVTVSELFGRHQPAPGRRYSQR</sequence>
<gene>
    <name evidence="5" type="ORF">HNP84_002206</name>
</gene>
<dbReference type="GO" id="GO:0016020">
    <property type="term" value="C:membrane"/>
    <property type="evidence" value="ECO:0007669"/>
    <property type="project" value="TreeGrafter"/>
</dbReference>
<dbReference type="GO" id="GO:0016810">
    <property type="term" value="F:hydrolase activity, acting on carbon-nitrogen (but not peptide) bonds"/>
    <property type="evidence" value="ECO:0007669"/>
    <property type="project" value="InterPro"/>
</dbReference>
<dbReference type="SUPFAM" id="SSF88713">
    <property type="entry name" value="Glycoside hydrolase/deacetylase"/>
    <property type="match status" value="1"/>
</dbReference>
<dbReference type="Gene3D" id="3.20.20.370">
    <property type="entry name" value="Glycoside hydrolase/deacetylase"/>
    <property type="match status" value="1"/>
</dbReference>
<accession>A0A840P4S8</accession>